<sequence>MDPRFFILSPIGSLMDPDLCILDDPPKGIGLRQYCLAMGDRAAPYYPKDPRIQFRPENPGIKLSSLLGSTLSYLTVSSALKETIATFCQDIEVEYLPFDLYDHKGRLYSRDYFIINPIGTRDCLDIEAAGLIRGPEGSIIKVRNYVVAPAKAASLPNLFRIQEDPMTYVIGAPLAEAIREKGFTNVLLKPMPLSQQL</sequence>
<dbReference type="RefSeq" id="WP_169347620.1">
    <property type="nucleotide sequence ID" value="NZ_JABBJJ010000133.1"/>
</dbReference>
<dbReference type="EMBL" id="JABBJJ010000133">
    <property type="protein sequence ID" value="NMO18351.1"/>
    <property type="molecule type" value="Genomic_DNA"/>
</dbReference>
<proteinExistence type="predicted"/>
<evidence type="ECO:0000313" key="2">
    <source>
        <dbReference type="EMBL" id="NMO18351.1"/>
    </source>
</evidence>
<dbReference type="AlphaFoldDB" id="A0A848LKV4"/>
<dbReference type="Proteomes" id="UP000518300">
    <property type="component" value="Unassembled WGS sequence"/>
</dbReference>
<evidence type="ECO:0000313" key="3">
    <source>
        <dbReference type="Proteomes" id="UP000518300"/>
    </source>
</evidence>
<evidence type="ECO:0000259" key="1">
    <source>
        <dbReference type="Pfam" id="PF07791"/>
    </source>
</evidence>
<dbReference type="Pfam" id="PF07791">
    <property type="entry name" value="Imm11"/>
    <property type="match status" value="1"/>
</dbReference>
<feature type="domain" description="Immunity MXAN-0049 protein" evidence="1">
    <location>
        <begin position="33"/>
        <end position="190"/>
    </location>
</feature>
<comment type="caution">
    <text evidence="2">The sequence shown here is derived from an EMBL/GenBank/DDBJ whole genome shotgun (WGS) entry which is preliminary data.</text>
</comment>
<dbReference type="InterPro" id="IPR012433">
    <property type="entry name" value="Imm11"/>
</dbReference>
<keyword evidence="3" id="KW-1185">Reference proteome</keyword>
<protein>
    <recommendedName>
        <fullName evidence="1">Immunity MXAN-0049 protein domain-containing protein</fullName>
    </recommendedName>
</protein>
<gene>
    <name evidence="2" type="ORF">HG543_26335</name>
</gene>
<organism evidence="2 3">
    <name type="scientific">Pyxidicoccus fallax</name>
    <dbReference type="NCBI Taxonomy" id="394095"/>
    <lineage>
        <taxon>Bacteria</taxon>
        <taxon>Pseudomonadati</taxon>
        <taxon>Myxococcota</taxon>
        <taxon>Myxococcia</taxon>
        <taxon>Myxococcales</taxon>
        <taxon>Cystobacterineae</taxon>
        <taxon>Myxococcaceae</taxon>
        <taxon>Pyxidicoccus</taxon>
    </lineage>
</organism>
<accession>A0A848LKV4</accession>
<name>A0A848LKV4_9BACT</name>
<reference evidence="2 3" key="1">
    <citation type="submission" date="2020-04" db="EMBL/GenBank/DDBJ databases">
        <title>Draft genome of Pyxidicoccus fallax type strain.</title>
        <authorList>
            <person name="Whitworth D.E."/>
        </authorList>
    </citation>
    <scope>NUCLEOTIDE SEQUENCE [LARGE SCALE GENOMIC DNA]</scope>
    <source>
        <strain evidence="2 3">DSM 14698</strain>
    </source>
</reference>